<gene>
    <name evidence="10" type="ORF">CCACVL1_13755</name>
</gene>
<sequence>VPIEGAYRLIDLPMRNCINSGINKVWVFAQFQSGNSPFLHFLGSFLLIFELLLADLLEANIFLDYPTEKKG</sequence>
<dbReference type="PANTHER" id="PTHR43523:SF12">
    <property type="entry name" value="GLUCOSE-1-PHOSPHATE ADENYLYLTRANSFERASE LARGE SUBUNIT 1, CHLOROPLASTIC-RELATED"/>
    <property type="match status" value="1"/>
</dbReference>
<evidence type="ECO:0000256" key="9">
    <source>
        <dbReference type="ARBA" id="ARBA00022922"/>
    </source>
</evidence>
<keyword evidence="6 10" id="KW-0808">Transferase</keyword>
<comment type="similarity">
    <text evidence="3">Belongs to the bacterial/plant glucose-1-phosphate adenylyltransferase family.</text>
</comment>
<evidence type="ECO:0000313" key="11">
    <source>
        <dbReference type="Proteomes" id="UP000188268"/>
    </source>
</evidence>
<evidence type="ECO:0000256" key="7">
    <source>
        <dbReference type="ARBA" id="ARBA00022695"/>
    </source>
</evidence>
<evidence type="ECO:0000256" key="1">
    <source>
        <dbReference type="ARBA" id="ARBA00000956"/>
    </source>
</evidence>
<dbReference type="GO" id="GO:0019252">
    <property type="term" value="P:starch biosynthetic process"/>
    <property type="evidence" value="ECO:0007669"/>
    <property type="project" value="UniProtKB-KW"/>
</dbReference>
<dbReference type="OrthoDB" id="1933562at2759"/>
<evidence type="ECO:0000256" key="3">
    <source>
        <dbReference type="ARBA" id="ARBA00010443"/>
    </source>
</evidence>
<keyword evidence="9" id="KW-0750">Starch biosynthesis</keyword>
<evidence type="ECO:0000313" key="10">
    <source>
        <dbReference type="EMBL" id="OMO79319.1"/>
    </source>
</evidence>
<keyword evidence="7 10" id="KW-0548">Nucleotidyltransferase</keyword>
<dbReference type="InterPro" id="IPR011831">
    <property type="entry name" value="ADP-Glc_PPase"/>
</dbReference>
<evidence type="ECO:0000256" key="4">
    <source>
        <dbReference type="ARBA" id="ARBA00012460"/>
    </source>
</evidence>
<dbReference type="AlphaFoldDB" id="A0A1R3I9S2"/>
<dbReference type="STRING" id="210143.A0A1R3I9S2"/>
<dbReference type="EC" id="2.7.7.27" evidence="4"/>
<dbReference type="GO" id="GO:0008878">
    <property type="term" value="F:glucose-1-phosphate adenylyltransferase activity"/>
    <property type="evidence" value="ECO:0007669"/>
    <property type="project" value="UniProtKB-EC"/>
</dbReference>
<evidence type="ECO:0000256" key="5">
    <source>
        <dbReference type="ARBA" id="ARBA00022533"/>
    </source>
</evidence>
<proteinExistence type="inferred from homology"/>
<keyword evidence="8" id="KW-0547">Nucleotide-binding</keyword>
<evidence type="ECO:0000256" key="6">
    <source>
        <dbReference type="ARBA" id="ARBA00022679"/>
    </source>
</evidence>
<comment type="catalytic activity">
    <reaction evidence="1">
        <text>alpha-D-glucose 1-phosphate + ATP + H(+) = ADP-alpha-D-glucose + diphosphate</text>
        <dbReference type="Rhea" id="RHEA:12120"/>
        <dbReference type="ChEBI" id="CHEBI:15378"/>
        <dbReference type="ChEBI" id="CHEBI:30616"/>
        <dbReference type="ChEBI" id="CHEBI:33019"/>
        <dbReference type="ChEBI" id="CHEBI:57498"/>
        <dbReference type="ChEBI" id="CHEBI:58601"/>
        <dbReference type="EC" id="2.7.7.27"/>
    </reaction>
</comment>
<dbReference type="GO" id="GO:0000166">
    <property type="term" value="F:nucleotide binding"/>
    <property type="evidence" value="ECO:0007669"/>
    <property type="project" value="UniProtKB-KW"/>
</dbReference>
<dbReference type="GO" id="GO:0005978">
    <property type="term" value="P:glycogen biosynthetic process"/>
    <property type="evidence" value="ECO:0007669"/>
    <property type="project" value="InterPro"/>
</dbReference>
<name>A0A1R3I9S2_COCAP</name>
<accession>A0A1R3I9S2</accession>
<comment type="pathway">
    <text evidence="2">Glycan biosynthesis; starch biosynthesis.</text>
</comment>
<dbReference type="PANTHER" id="PTHR43523">
    <property type="entry name" value="GLUCOSE-1-PHOSPHATE ADENYLYLTRANSFERASE-RELATED"/>
    <property type="match status" value="1"/>
</dbReference>
<evidence type="ECO:0000256" key="2">
    <source>
        <dbReference type="ARBA" id="ARBA00004727"/>
    </source>
</evidence>
<evidence type="ECO:0000256" key="8">
    <source>
        <dbReference type="ARBA" id="ARBA00022741"/>
    </source>
</evidence>
<protein>
    <recommendedName>
        <fullName evidence="4">glucose-1-phosphate adenylyltransferase</fullName>
        <ecNumber evidence="4">2.7.7.27</ecNumber>
    </recommendedName>
</protein>
<keyword evidence="5" id="KW-0021">Allosteric enzyme</keyword>
<comment type="caution">
    <text evidence="10">The sequence shown here is derived from an EMBL/GenBank/DDBJ whole genome shotgun (WGS) entry which is preliminary data.</text>
</comment>
<dbReference type="Gramene" id="OMO79319">
    <property type="protein sequence ID" value="OMO79319"/>
    <property type="gene ID" value="CCACVL1_13755"/>
</dbReference>
<feature type="non-terminal residue" evidence="10">
    <location>
        <position position="1"/>
    </location>
</feature>
<dbReference type="EMBL" id="AWWV01010424">
    <property type="protein sequence ID" value="OMO79319.1"/>
    <property type="molecule type" value="Genomic_DNA"/>
</dbReference>
<dbReference type="Proteomes" id="UP000188268">
    <property type="component" value="Unassembled WGS sequence"/>
</dbReference>
<reference evidence="10 11" key="1">
    <citation type="submission" date="2013-09" db="EMBL/GenBank/DDBJ databases">
        <title>Corchorus capsularis genome sequencing.</title>
        <authorList>
            <person name="Alam M."/>
            <person name="Haque M.S."/>
            <person name="Islam M.S."/>
            <person name="Emdad E.M."/>
            <person name="Islam M.M."/>
            <person name="Ahmed B."/>
            <person name="Halim A."/>
            <person name="Hossen Q.M.M."/>
            <person name="Hossain M.Z."/>
            <person name="Ahmed R."/>
            <person name="Khan M.M."/>
            <person name="Islam R."/>
            <person name="Rashid M.M."/>
            <person name="Khan S.A."/>
            <person name="Rahman M.S."/>
            <person name="Alam M."/>
        </authorList>
    </citation>
    <scope>NUCLEOTIDE SEQUENCE [LARGE SCALE GENOMIC DNA]</scope>
    <source>
        <strain evidence="11">cv. CVL-1</strain>
        <tissue evidence="10">Whole seedling</tissue>
    </source>
</reference>
<organism evidence="10 11">
    <name type="scientific">Corchorus capsularis</name>
    <name type="common">Jute</name>
    <dbReference type="NCBI Taxonomy" id="210143"/>
    <lineage>
        <taxon>Eukaryota</taxon>
        <taxon>Viridiplantae</taxon>
        <taxon>Streptophyta</taxon>
        <taxon>Embryophyta</taxon>
        <taxon>Tracheophyta</taxon>
        <taxon>Spermatophyta</taxon>
        <taxon>Magnoliopsida</taxon>
        <taxon>eudicotyledons</taxon>
        <taxon>Gunneridae</taxon>
        <taxon>Pentapetalae</taxon>
        <taxon>rosids</taxon>
        <taxon>malvids</taxon>
        <taxon>Malvales</taxon>
        <taxon>Malvaceae</taxon>
        <taxon>Grewioideae</taxon>
        <taxon>Apeibeae</taxon>
        <taxon>Corchorus</taxon>
    </lineage>
</organism>
<keyword evidence="11" id="KW-1185">Reference proteome</keyword>